<evidence type="ECO:0000313" key="3">
    <source>
        <dbReference type="EMBL" id="KAG2399212.1"/>
    </source>
</evidence>
<dbReference type="AlphaFoldDB" id="A0A8T0KJJ8"/>
<gene>
    <name evidence="3" type="ORF">HKW66_Vig0083060</name>
</gene>
<organism evidence="3 4">
    <name type="scientific">Phaseolus angularis</name>
    <name type="common">Azuki bean</name>
    <name type="synonym">Vigna angularis</name>
    <dbReference type="NCBI Taxonomy" id="3914"/>
    <lineage>
        <taxon>Eukaryota</taxon>
        <taxon>Viridiplantae</taxon>
        <taxon>Streptophyta</taxon>
        <taxon>Embryophyta</taxon>
        <taxon>Tracheophyta</taxon>
        <taxon>Spermatophyta</taxon>
        <taxon>Magnoliopsida</taxon>
        <taxon>eudicotyledons</taxon>
        <taxon>Gunneridae</taxon>
        <taxon>Pentapetalae</taxon>
        <taxon>rosids</taxon>
        <taxon>fabids</taxon>
        <taxon>Fabales</taxon>
        <taxon>Fabaceae</taxon>
        <taxon>Papilionoideae</taxon>
        <taxon>50 kb inversion clade</taxon>
        <taxon>NPAAA clade</taxon>
        <taxon>indigoferoid/millettioid clade</taxon>
        <taxon>Phaseoleae</taxon>
        <taxon>Vigna</taxon>
    </lineage>
</organism>
<keyword evidence="2" id="KW-0812">Transmembrane</keyword>
<proteinExistence type="predicted"/>
<name>A0A8T0KJJ8_PHAAN</name>
<accession>A0A8T0KJJ8</accession>
<comment type="caution">
    <text evidence="3">The sequence shown here is derived from an EMBL/GenBank/DDBJ whole genome shotgun (WGS) entry which is preliminary data.</text>
</comment>
<dbReference type="Proteomes" id="UP000743370">
    <property type="component" value="Unassembled WGS sequence"/>
</dbReference>
<evidence type="ECO:0000313" key="4">
    <source>
        <dbReference type="Proteomes" id="UP000743370"/>
    </source>
</evidence>
<keyword evidence="2" id="KW-0472">Membrane</keyword>
<feature type="coiled-coil region" evidence="1">
    <location>
        <begin position="92"/>
        <end position="119"/>
    </location>
</feature>
<sequence>MKADSGGFGCTRRTIGLGIWGYGQRLLLLKATTLKNKGRLFLRCSNWTSNSNCNYFECVDEGESEIEATLQRKTEEVEVCLEKEKVEEVEVCLEKENVVLDLRKKNKKLKRKLEQERKYGKIMLLLFVLSWALTIMFLLKINCN</sequence>
<dbReference type="EMBL" id="JABFOF010000004">
    <property type="protein sequence ID" value="KAG2399212.1"/>
    <property type="molecule type" value="Genomic_DNA"/>
</dbReference>
<feature type="transmembrane region" description="Helical" evidence="2">
    <location>
        <begin position="119"/>
        <end position="139"/>
    </location>
</feature>
<evidence type="ECO:0000256" key="1">
    <source>
        <dbReference type="SAM" id="Coils"/>
    </source>
</evidence>
<reference evidence="3 4" key="1">
    <citation type="submission" date="2020-05" db="EMBL/GenBank/DDBJ databases">
        <title>Vigna angularis (adzuki bean) Var. LongXiaoDou No. 4 denovo assembly.</title>
        <authorList>
            <person name="Xiang H."/>
        </authorList>
    </citation>
    <scope>NUCLEOTIDE SEQUENCE [LARGE SCALE GENOMIC DNA]</scope>
    <source>
        <tissue evidence="3">Leaf</tissue>
    </source>
</reference>
<keyword evidence="1" id="KW-0175">Coiled coil</keyword>
<protein>
    <submittedName>
        <fullName evidence="3">Uncharacterized protein</fullName>
    </submittedName>
</protein>
<evidence type="ECO:0000256" key="2">
    <source>
        <dbReference type="SAM" id="Phobius"/>
    </source>
</evidence>
<keyword evidence="2" id="KW-1133">Transmembrane helix</keyword>